<dbReference type="RefSeq" id="WP_190548211.1">
    <property type="nucleotide sequence ID" value="NZ_CAWPNO010000089.1"/>
</dbReference>
<accession>A0ABR8AGK0</accession>
<gene>
    <name evidence="2" type="ORF">H6G24_27385</name>
</gene>
<comment type="caution">
    <text evidence="2">The sequence shown here is derived from an EMBL/GenBank/DDBJ whole genome shotgun (WGS) entry which is preliminary data.</text>
</comment>
<proteinExistence type="predicted"/>
<evidence type="ECO:0000256" key="1">
    <source>
        <dbReference type="SAM" id="MobiDB-lite"/>
    </source>
</evidence>
<name>A0ABR8AGK0_9CYAN</name>
<feature type="region of interest" description="Disordered" evidence="1">
    <location>
        <begin position="51"/>
        <end position="122"/>
    </location>
</feature>
<evidence type="ECO:0000313" key="2">
    <source>
        <dbReference type="EMBL" id="MBD2199161.1"/>
    </source>
</evidence>
<dbReference type="Proteomes" id="UP000658514">
    <property type="component" value="Unassembled WGS sequence"/>
</dbReference>
<organism evidence="2 3">
    <name type="scientific">Calothrix parietina FACHB-288</name>
    <dbReference type="NCBI Taxonomy" id="2692896"/>
    <lineage>
        <taxon>Bacteria</taxon>
        <taxon>Bacillati</taxon>
        <taxon>Cyanobacteriota</taxon>
        <taxon>Cyanophyceae</taxon>
        <taxon>Nostocales</taxon>
        <taxon>Calotrichaceae</taxon>
        <taxon>Calothrix</taxon>
    </lineage>
</organism>
<keyword evidence="3" id="KW-1185">Reference proteome</keyword>
<sequence>MMNKTKIITTLLCIVGILNIPQKSQAIEIRGLLDEILKRGICAVVQAQSGDCAPNINTSPIPTPTTPLPDSSSPSEVPNIPTDTSSNIPQTSETSPMYNNFQEFPQTNQEVNPQDENPDRLW</sequence>
<feature type="compositionally biased region" description="Polar residues" evidence="1">
    <location>
        <begin position="81"/>
        <end position="115"/>
    </location>
</feature>
<evidence type="ECO:0000313" key="3">
    <source>
        <dbReference type="Proteomes" id="UP000658514"/>
    </source>
</evidence>
<reference evidence="2 3" key="1">
    <citation type="journal article" date="2020" name="ISME J.">
        <title>Comparative genomics reveals insights into cyanobacterial evolution and habitat adaptation.</title>
        <authorList>
            <person name="Chen M.Y."/>
            <person name="Teng W.K."/>
            <person name="Zhao L."/>
            <person name="Hu C.X."/>
            <person name="Zhou Y.K."/>
            <person name="Han B.P."/>
            <person name="Song L.R."/>
            <person name="Shu W.S."/>
        </authorList>
    </citation>
    <scope>NUCLEOTIDE SEQUENCE [LARGE SCALE GENOMIC DNA]</scope>
    <source>
        <strain evidence="2 3">FACHB-288</strain>
    </source>
</reference>
<dbReference type="EMBL" id="JACJQH010000054">
    <property type="protein sequence ID" value="MBD2199161.1"/>
    <property type="molecule type" value="Genomic_DNA"/>
</dbReference>
<protein>
    <submittedName>
        <fullName evidence="2">Uncharacterized protein</fullName>
    </submittedName>
</protein>